<dbReference type="PROSITE" id="PS51724">
    <property type="entry name" value="SPOR"/>
    <property type="match status" value="1"/>
</dbReference>
<feature type="domain" description="SPOR" evidence="1">
    <location>
        <begin position="3"/>
        <end position="78"/>
    </location>
</feature>
<organism evidence="2 3">
    <name type="scientific">Metabacillus herbersteinensis</name>
    <dbReference type="NCBI Taxonomy" id="283816"/>
    <lineage>
        <taxon>Bacteria</taxon>
        <taxon>Bacillati</taxon>
        <taxon>Bacillota</taxon>
        <taxon>Bacilli</taxon>
        <taxon>Bacillales</taxon>
        <taxon>Bacillaceae</taxon>
        <taxon>Metabacillus</taxon>
    </lineage>
</organism>
<comment type="caution">
    <text evidence="2">The sequence shown here is derived from an EMBL/GenBank/DDBJ whole genome shotgun (WGS) entry which is preliminary data.</text>
</comment>
<dbReference type="RefSeq" id="WP_378929838.1">
    <property type="nucleotide sequence ID" value="NZ_JBHLVO010000001.1"/>
</dbReference>
<keyword evidence="3" id="KW-1185">Reference proteome</keyword>
<dbReference type="SUPFAM" id="SSF110997">
    <property type="entry name" value="Sporulation related repeat"/>
    <property type="match status" value="1"/>
</dbReference>
<proteinExistence type="predicted"/>
<dbReference type="Gene3D" id="3.30.70.1070">
    <property type="entry name" value="Sporulation related repeat"/>
    <property type="match status" value="1"/>
</dbReference>
<protein>
    <submittedName>
        <fullName evidence="2">SPOR domain-containing protein</fullName>
    </submittedName>
</protein>
<dbReference type="Pfam" id="PF05036">
    <property type="entry name" value="SPOR"/>
    <property type="match status" value="1"/>
</dbReference>
<dbReference type="InterPro" id="IPR036680">
    <property type="entry name" value="SPOR-like_sf"/>
</dbReference>
<evidence type="ECO:0000259" key="1">
    <source>
        <dbReference type="PROSITE" id="PS51724"/>
    </source>
</evidence>
<dbReference type="EMBL" id="JBHLVO010000001">
    <property type="protein sequence ID" value="MFC0270163.1"/>
    <property type="molecule type" value="Genomic_DNA"/>
</dbReference>
<reference evidence="2 3" key="1">
    <citation type="submission" date="2024-09" db="EMBL/GenBank/DDBJ databases">
        <authorList>
            <person name="Sun Q."/>
            <person name="Mori K."/>
        </authorList>
    </citation>
    <scope>NUCLEOTIDE SEQUENCE [LARGE SCALE GENOMIC DNA]</scope>
    <source>
        <strain evidence="2 3">CCM 7228</strain>
    </source>
</reference>
<name>A0ABV6G9M2_9BACI</name>
<evidence type="ECO:0000313" key="2">
    <source>
        <dbReference type="EMBL" id="MFC0270163.1"/>
    </source>
</evidence>
<dbReference type="Proteomes" id="UP001589854">
    <property type="component" value="Unassembled WGS sequence"/>
</dbReference>
<dbReference type="InterPro" id="IPR007730">
    <property type="entry name" value="SPOR-like_dom"/>
</dbReference>
<accession>A0ABV6G9M2</accession>
<gene>
    <name evidence="2" type="ORF">ACFFIX_01645</name>
</gene>
<sequence length="168" mass="17647">MTTTALQLYAVQAGKFSAKPGADTVVTDLKSQGFAGSVIEEDGAFYVFAGVGSEKAQTEAINTLLIGKLEIEPWGGKTFSVELPEQFRAHVGSLSSIAAKATSGQSTDATQIADIETKLNAIETKDEAISALKEQLLAATSLLKEPSLENGWKAQQALLDAISSAKNK</sequence>
<evidence type="ECO:0000313" key="3">
    <source>
        <dbReference type="Proteomes" id="UP001589854"/>
    </source>
</evidence>